<feature type="transmembrane region" description="Helical" evidence="6">
    <location>
        <begin position="426"/>
        <end position="451"/>
    </location>
</feature>
<gene>
    <name evidence="8" type="ORF">B0T18DRAFT_436066</name>
</gene>
<evidence type="ECO:0000256" key="3">
    <source>
        <dbReference type="ARBA" id="ARBA00022989"/>
    </source>
</evidence>
<dbReference type="SUPFAM" id="SSF81321">
    <property type="entry name" value="Family A G protein-coupled receptor-like"/>
    <property type="match status" value="1"/>
</dbReference>
<evidence type="ECO:0000313" key="9">
    <source>
        <dbReference type="Proteomes" id="UP001172155"/>
    </source>
</evidence>
<feature type="transmembrane region" description="Helical" evidence="6">
    <location>
        <begin position="17"/>
        <end position="36"/>
    </location>
</feature>
<feature type="region of interest" description="Disordered" evidence="5">
    <location>
        <begin position="266"/>
        <end position="358"/>
    </location>
</feature>
<keyword evidence="2 6" id="KW-0812">Transmembrane</keyword>
<feature type="transmembrane region" description="Helical" evidence="6">
    <location>
        <begin position="387"/>
        <end position="406"/>
    </location>
</feature>
<keyword evidence="3 6" id="KW-1133">Transmembrane helix</keyword>
<dbReference type="GO" id="GO:0004930">
    <property type="term" value="F:G protein-coupled receptor activity"/>
    <property type="evidence" value="ECO:0007669"/>
    <property type="project" value="TreeGrafter"/>
</dbReference>
<dbReference type="GO" id="GO:0005886">
    <property type="term" value="C:plasma membrane"/>
    <property type="evidence" value="ECO:0007669"/>
    <property type="project" value="TreeGrafter"/>
</dbReference>
<evidence type="ECO:0000256" key="6">
    <source>
        <dbReference type="SAM" id="Phobius"/>
    </source>
</evidence>
<dbReference type="EMBL" id="JAUKUD010000002">
    <property type="protein sequence ID" value="KAK0751828.1"/>
    <property type="molecule type" value="Genomic_DNA"/>
</dbReference>
<reference evidence="8" key="1">
    <citation type="submission" date="2023-06" db="EMBL/GenBank/DDBJ databases">
        <title>Genome-scale phylogeny and comparative genomics of the fungal order Sordariales.</title>
        <authorList>
            <consortium name="Lawrence Berkeley National Laboratory"/>
            <person name="Hensen N."/>
            <person name="Bonometti L."/>
            <person name="Westerberg I."/>
            <person name="Brannstrom I.O."/>
            <person name="Guillou S."/>
            <person name="Cros-Aarteil S."/>
            <person name="Calhoun S."/>
            <person name="Haridas S."/>
            <person name="Kuo A."/>
            <person name="Mondo S."/>
            <person name="Pangilinan J."/>
            <person name="Riley R."/>
            <person name="LaButti K."/>
            <person name="Andreopoulos B."/>
            <person name="Lipzen A."/>
            <person name="Chen C."/>
            <person name="Yanf M."/>
            <person name="Daum C."/>
            <person name="Ng V."/>
            <person name="Clum A."/>
            <person name="Steindorff A."/>
            <person name="Ohm R."/>
            <person name="Martin F."/>
            <person name="Silar P."/>
            <person name="Natvig D."/>
            <person name="Lalanne C."/>
            <person name="Gautier V."/>
            <person name="Ament-velasquez S.L."/>
            <person name="Kruys A."/>
            <person name="Hutchinson M.I."/>
            <person name="Powell A.J."/>
            <person name="Barry K."/>
            <person name="Miller A.N."/>
            <person name="Grigoriev I.V."/>
            <person name="Debuchy R."/>
            <person name="Gladieux P."/>
            <person name="Thoren M.H."/>
            <person name="Johannesson H."/>
        </authorList>
    </citation>
    <scope>NUCLEOTIDE SEQUENCE</scope>
    <source>
        <strain evidence="8">SMH3187-1</strain>
    </source>
</reference>
<dbReference type="PANTHER" id="PTHR23112:SF0">
    <property type="entry name" value="TRANSMEMBRANE PROTEIN 116"/>
    <property type="match status" value="1"/>
</dbReference>
<dbReference type="PROSITE" id="PS50261">
    <property type="entry name" value="G_PROTEIN_RECEP_F2_4"/>
    <property type="match status" value="1"/>
</dbReference>
<feature type="transmembrane region" description="Helical" evidence="6">
    <location>
        <begin position="166"/>
        <end position="187"/>
    </location>
</feature>
<feature type="compositionally biased region" description="Low complexity" evidence="5">
    <location>
        <begin position="334"/>
        <end position="343"/>
    </location>
</feature>
<evidence type="ECO:0000256" key="1">
    <source>
        <dbReference type="ARBA" id="ARBA00004141"/>
    </source>
</evidence>
<name>A0AA40KA78_9PEZI</name>
<keyword evidence="4 6" id="KW-0472">Membrane</keyword>
<keyword evidence="9" id="KW-1185">Reference proteome</keyword>
<feature type="transmembrane region" description="Helical" evidence="6">
    <location>
        <begin position="93"/>
        <end position="111"/>
    </location>
</feature>
<organism evidence="8 9">
    <name type="scientific">Schizothecium vesticola</name>
    <dbReference type="NCBI Taxonomy" id="314040"/>
    <lineage>
        <taxon>Eukaryota</taxon>
        <taxon>Fungi</taxon>
        <taxon>Dikarya</taxon>
        <taxon>Ascomycota</taxon>
        <taxon>Pezizomycotina</taxon>
        <taxon>Sordariomycetes</taxon>
        <taxon>Sordariomycetidae</taxon>
        <taxon>Sordariales</taxon>
        <taxon>Schizotheciaceae</taxon>
        <taxon>Schizothecium</taxon>
    </lineage>
</organism>
<dbReference type="PANTHER" id="PTHR23112">
    <property type="entry name" value="G PROTEIN-COUPLED RECEPTOR 157-RELATED"/>
    <property type="match status" value="1"/>
</dbReference>
<dbReference type="Gene3D" id="1.20.1070.10">
    <property type="entry name" value="Rhodopsin 7-helix transmembrane proteins"/>
    <property type="match status" value="1"/>
</dbReference>
<evidence type="ECO:0000259" key="7">
    <source>
        <dbReference type="PROSITE" id="PS50261"/>
    </source>
</evidence>
<evidence type="ECO:0000256" key="4">
    <source>
        <dbReference type="ARBA" id="ARBA00023136"/>
    </source>
</evidence>
<feature type="compositionally biased region" description="Polar residues" evidence="5">
    <location>
        <begin position="290"/>
        <end position="323"/>
    </location>
</feature>
<protein>
    <recommendedName>
        <fullName evidence="7">G-protein coupled receptors family 2 profile 2 domain-containing protein</fullName>
    </recommendedName>
</protein>
<feature type="domain" description="G-protein coupled receptors family 2 profile 2" evidence="7">
    <location>
        <begin position="11"/>
        <end position="196"/>
    </location>
</feature>
<evidence type="ECO:0000256" key="5">
    <source>
        <dbReference type="SAM" id="MobiDB-lite"/>
    </source>
</evidence>
<accession>A0AA40KA78</accession>
<dbReference type="InterPro" id="IPR017981">
    <property type="entry name" value="GPCR_2-like_7TM"/>
</dbReference>
<dbReference type="AlphaFoldDB" id="A0AA40KA78"/>
<proteinExistence type="predicted"/>
<comment type="caution">
    <text evidence="8">The sequence shown here is derived from an EMBL/GenBank/DDBJ whole genome shotgun (WGS) entry which is preliminary data.</text>
</comment>
<comment type="subcellular location">
    <subcellularLocation>
        <location evidence="1">Membrane</location>
        <topology evidence="1">Multi-pass membrane protein</topology>
    </subcellularLocation>
</comment>
<evidence type="ECO:0000313" key="8">
    <source>
        <dbReference type="EMBL" id="KAK0751828.1"/>
    </source>
</evidence>
<evidence type="ECO:0000256" key="2">
    <source>
        <dbReference type="ARBA" id="ARBA00022692"/>
    </source>
</evidence>
<feature type="transmembrane region" description="Helical" evidence="6">
    <location>
        <begin position="45"/>
        <end position="65"/>
    </location>
</feature>
<dbReference type="Proteomes" id="UP001172155">
    <property type="component" value="Unassembled WGS sequence"/>
</dbReference>
<sequence>MNLTISERDQIQGVERAGAVISLLGVFLIFVAYGLFKRLRTVPNTFIIFASIANVGASIACVIGYDGIMAGDSSALCQIQAFLLEMFMQSDPWWSLAMAVNVYLVFFMGSNPISFRKYLWIYCLVCFGLPAVPAFVCLLYAPNGVKMYGNATLWCWIDDRYNQLRIWLYYLPIWTCSVLSAIIYACVGHHVFRMRNQLRNLTISNQGRDLSNGEAGYAEKNDAAPPGSYGMVTTEVQVTNETSDGTSRPSTPAPSITPVLQTSHHHLNHHAPNSHTHPWMAPGDTVNLPAASTSRSSSNPFTTISSVTSTQRGHTKDNSSGSSCLPIHTINLTSPHSSSSSSNPQPPKPPAAPRKRTPKRFLRCASLHRVWRRFEAKMDSIDPIKVAYLRTSFIFAISILVTWTPSSINRVYSFAHPTRTSFGLNMASAVVLPLQGLWNALIFTATSWTPLKEEGGFFMILIVS</sequence>
<dbReference type="Pfam" id="PF05462">
    <property type="entry name" value="Dicty_CAR"/>
    <property type="match status" value="1"/>
</dbReference>
<dbReference type="GO" id="GO:0007166">
    <property type="term" value="P:cell surface receptor signaling pathway"/>
    <property type="evidence" value="ECO:0007669"/>
    <property type="project" value="InterPro"/>
</dbReference>
<dbReference type="GO" id="GO:0007189">
    <property type="term" value="P:adenylate cyclase-activating G protein-coupled receptor signaling pathway"/>
    <property type="evidence" value="ECO:0007669"/>
    <property type="project" value="TreeGrafter"/>
</dbReference>
<feature type="transmembrane region" description="Helical" evidence="6">
    <location>
        <begin position="118"/>
        <end position="141"/>
    </location>
</feature>